<reference evidence="3" key="1">
    <citation type="journal article" date="2019" name="Int. J. Syst. Evol. Microbiol.">
        <title>The Global Catalogue of Microorganisms (GCM) 10K type strain sequencing project: providing services to taxonomists for standard genome sequencing and annotation.</title>
        <authorList>
            <consortium name="The Broad Institute Genomics Platform"/>
            <consortium name="The Broad Institute Genome Sequencing Center for Infectious Disease"/>
            <person name="Wu L."/>
            <person name="Ma J."/>
        </authorList>
    </citation>
    <scope>NUCLEOTIDE SEQUENCE [LARGE SCALE GENOMIC DNA]</scope>
    <source>
        <strain evidence="3">JCM 31319</strain>
    </source>
</reference>
<dbReference type="InterPro" id="IPR024464">
    <property type="entry name" value="DUF2391"/>
</dbReference>
<keyword evidence="1" id="KW-1133">Transmembrane helix</keyword>
<evidence type="ECO:0000313" key="3">
    <source>
        <dbReference type="Proteomes" id="UP001597094"/>
    </source>
</evidence>
<feature type="transmembrane region" description="Helical" evidence="1">
    <location>
        <begin position="220"/>
        <end position="241"/>
    </location>
</feature>
<dbReference type="InterPro" id="IPR013416">
    <property type="entry name" value="CHP02587_IM"/>
</dbReference>
<evidence type="ECO:0000313" key="2">
    <source>
        <dbReference type="EMBL" id="MFD1188258.1"/>
    </source>
</evidence>
<dbReference type="NCBIfam" id="TIGR02587">
    <property type="entry name" value="TIGR02587 family membrane protein"/>
    <property type="match status" value="1"/>
</dbReference>
<feature type="transmembrane region" description="Helical" evidence="1">
    <location>
        <begin position="189"/>
        <end position="208"/>
    </location>
</feature>
<keyword evidence="3" id="KW-1185">Reference proteome</keyword>
<gene>
    <name evidence="2" type="ORF">ACFQ2O_18740</name>
</gene>
<sequence length="316" mass="34624">MAHLSICTVYCQKICPLVNKQQQRIETPNNRPLRQSLKEYARGITGGLLFSFPLLYTMEVWWAGFSAKPHELLALVFVTYVLLLGYNRYAGMRPDVTWRSVMVDSVEEMGIGLILSFTVLLMINRIDFTSMSIDEVMGKVIIEAMAVSIGVSIGTAQLGEGGVSGDSEEEGERELAEKDFVPSELRSKVAVAVLSLCGAIIVGGNIAPTEEIIMLALQATPVHIFTMALASIFLSIIIVYFSDFKGAAKNTSVRELIFQVTFDTSISYIMALVASAFSLWFFGRFDGVSWWVAFSQCITLGLVASLGASAGRLLIK</sequence>
<feature type="transmembrane region" description="Helical" evidence="1">
    <location>
        <begin position="40"/>
        <end position="65"/>
    </location>
</feature>
<protein>
    <submittedName>
        <fullName evidence="2">TIGR02587 family membrane protein</fullName>
    </submittedName>
</protein>
<comment type="caution">
    <text evidence="2">The sequence shown here is derived from an EMBL/GenBank/DDBJ whole genome shotgun (WGS) entry which is preliminary data.</text>
</comment>
<dbReference type="EMBL" id="JBHTLD010000239">
    <property type="protein sequence ID" value="MFD1188258.1"/>
    <property type="molecule type" value="Genomic_DNA"/>
</dbReference>
<feature type="transmembrane region" description="Helical" evidence="1">
    <location>
        <begin position="288"/>
        <end position="315"/>
    </location>
</feature>
<proteinExistence type="predicted"/>
<keyword evidence="1" id="KW-0472">Membrane</keyword>
<feature type="transmembrane region" description="Helical" evidence="1">
    <location>
        <begin position="262"/>
        <end position="282"/>
    </location>
</feature>
<dbReference type="RefSeq" id="WP_377531524.1">
    <property type="nucleotide sequence ID" value="NZ_JBHTLD010000239.1"/>
</dbReference>
<dbReference type="Pfam" id="PF09622">
    <property type="entry name" value="DUF2391"/>
    <property type="match status" value="1"/>
</dbReference>
<feature type="transmembrane region" description="Helical" evidence="1">
    <location>
        <begin position="72"/>
        <end position="89"/>
    </location>
</feature>
<evidence type="ECO:0000256" key="1">
    <source>
        <dbReference type="SAM" id="Phobius"/>
    </source>
</evidence>
<keyword evidence="1" id="KW-0812">Transmembrane</keyword>
<dbReference type="Proteomes" id="UP001597094">
    <property type="component" value="Unassembled WGS sequence"/>
</dbReference>
<organism evidence="2 3">
    <name type="scientific">Pontibacter rugosus</name>
    <dbReference type="NCBI Taxonomy" id="1745966"/>
    <lineage>
        <taxon>Bacteria</taxon>
        <taxon>Pseudomonadati</taxon>
        <taxon>Bacteroidota</taxon>
        <taxon>Cytophagia</taxon>
        <taxon>Cytophagales</taxon>
        <taxon>Hymenobacteraceae</taxon>
        <taxon>Pontibacter</taxon>
    </lineage>
</organism>
<accession>A0ABW3SUM1</accession>
<name>A0ABW3SUM1_9BACT</name>